<evidence type="ECO:0000313" key="2">
    <source>
        <dbReference type="EMBL" id="AEW45685.1"/>
    </source>
</evidence>
<name>H6N7R3_MYCHN</name>
<evidence type="ECO:0000313" key="3">
    <source>
        <dbReference type="Proteomes" id="UP000009135"/>
    </source>
</evidence>
<feature type="transmembrane region" description="Helical" evidence="1">
    <location>
        <begin position="6"/>
        <end position="27"/>
    </location>
</feature>
<keyword evidence="1" id="KW-1133">Transmembrane helix</keyword>
<dbReference type="KEGG" id="mhe:MHC_04145"/>
<keyword evidence="1" id="KW-0812">Transmembrane</keyword>
<evidence type="ECO:0000256" key="1">
    <source>
        <dbReference type="SAM" id="Phobius"/>
    </source>
</evidence>
<gene>
    <name evidence="2" type="ordered locus">MHC_04145</name>
</gene>
<keyword evidence="3" id="KW-1185">Reference proteome</keyword>
<reference evidence="2 3" key="1">
    <citation type="journal article" date="2012" name="J. Bacteriol.">
        <title>Complete genome sequence of Mycoplasma haemocanis strain Illinois.</title>
        <authorList>
            <person name="do Nascimento N.C."/>
            <person name="Guimaraes A.M."/>
            <person name="Santos A.P."/>
            <person name="Sanmiguel P.J."/>
            <person name="Messick J.B."/>
        </authorList>
    </citation>
    <scope>NUCLEOTIDE SEQUENCE [LARGE SCALE GENOMIC DNA]</scope>
    <source>
        <strain evidence="2 3">Illinois</strain>
    </source>
</reference>
<dbReference type="STRING" id="1111676.MHC_04145"/>
<protein>
    <submittedName>
        <fullName evidence="2">Uncharacterized protein</fullName>
    </submittedName>
</protein>
<keyword evidence="1" id="KW-0472">Membrane</keyword>
<proteinExistence type="predicted"/>
<accession>H6N7R3</accession>
<dbReference type="HOGENOM" id="CLU_096783_0_0_14"/>
<dbReference type="EMBL" id="CP003199">
    <property type="protein sequence ID" value="AEW45685.1"/>
    <property type="molecule type" value="Genomic_DNA"/>
</dbReference>
<dbReference type="OrthoDB" id="9831481at2"/>
<dbReference type="Proteomes" id="UP000009135">
    <property type="component" value="Chromosome"/>
</dbReference>
<dbReference type="AlphaFoldDB" id="H6N7R3"/>
<sequence length="189" mass="21234">MVSTKVLLGLGSVISVGAVSFVGYLYSQSNKETFRSKYRLALIDDSEDTAWNKKLAELLKGSPKNKGLVDSKGKNNISSLKAACQEIYDSYFSHNLMDDFKNFCSKNYSDYFGSKQTIAADTDLNGKWDTFKSKTSSDLEGEIRKIHESKKNSSSEPSDWKQLLFNECKKISSSIFEGDIKGYQEFCTK</sequence>
<organism evidence="2 3">
    <name type="scientific">Mycoplasma haemocanis (strain Illinois)</name>
    <dbReference type="NCBI Taxonomy" id="1111676"/>
    <lineage>
        <taxon>Bacteria</taxon>
        <taxon>Bacillati</taxon>
        <taxon>Mycoplasmatota</taxon>
        <taxon>Mollicutes</taxon>
        <taxon>Mycoplasmataceae</taxon>
        <taxon>Mycoplasma</taxon>
    </lineage>
</organism>